<dbReference type="InterPro" id="IPR036361">
    <property type="entry name" value="SAP_dom_sf"/>
</dbReference>
<proteinExistence type="predicted"/>
<dbReference type="Proteomes" id="UP001189429">
    <property type="component" value="Unassembled WGS sequence"/>
</dbReference>
<evidence type="ECO:0000313" key="2">
    <source>
        <dbReference type="EMBL" id="CAK0814591.1"/>
    </source>
</evidence>
<dbReference type="SUPFAM" id="SSF68906">
    <property type="entry name" value="SAP domain"/>
    <property type="match status" value="1"/>
</dbReference>
<feature type="non-terminal residue" evidence="2">
    <location>
        <position position="162"/>
    </location>
</feature>
<keyword evidence="3" id="KW-1185">Reference proteome</keyword>
<gene>
    <name evidence="2" type="ORF">PCOR1329_LOCUS18158</name>
</gene>
<comment type="caution">
    <text evidence="2">The sequence shown here is derived from an EMBL/GenBank/DDBJ whole genome shotgun (WGS) entry which is preliminary data.</text>
</comment>
<name>A0ABN9RAK9_9DINO</name>
<organism evidence="2 3">
    <name type="scientific">Prorocentrum cordatum</name>
    <dbReference type="NCBI Taxonomy" id="2364126"/>
    <lineage>
        <taxon>Eukaryota</taxon>
        <taxon>Sar</taxon>
        <taxon>Alveolata</taxon>
        <taxon>Dinophyceae</taxon>
        <taxon>Prorocentrales</taxon>
        <taxon>Prorocentraceae</taxon>
        <taxon>Prorocentrum</taxon>
    </lineage>
</organism>
<dbReference type="EMBL" id="CAUYUJ010005681">
    <property type="protein sequence ID" value="CAK0814591.1"/>
    <property type="molecule type" value="Genomic_DNA"/>
</dbReference>
<feature type="region of interest" description="Disordered" evidence="1">
    <location>
        <begin position="70"/>
        <end position="110"/>
    </location>
</feature>
<evidence type="ECO:0000256" key="1">
    <source>
        <dbReference type="SAM" id="MobiDB-lite"/>
    </source>
</evidence>
<accession>A0ABN9RAK9</accession>
<evidence type="ECO:0000313" key="3">
    <source>
        <dbReference type="Proteomes" id="UP001189429"/>
    </source>
</evidence>
<protein>
    <submittedName>
        <fullName evidence="2">Uncharacterized protein</fullName>
    </submittedName>
</protein>
<reference evidence="2" key="1">
    <citation type="submission" date="2023-10" db="EMBL/GenBank/DDBJ databases">
        <authorList>
            <person name="Chen Y."/>
            <person name="Shah S."/>
            <person name="Dougan E. K."/>
            <person name="Thang M."/>
            <person name="Chan C."/>
        </authorList>
    </citation>
    <scope>NUCLEOTIDE SEQUENCE [LARGE SCALE GENOMIC DNA]</scope>
</reference>
<sequence length="162" mass="17376">MGEPRSQEELRRLSSSELRALLRGRGASDAGCVEKEDFVKAAARALGLDGAGDAAPGALDLNAALEDDLSVASDLNRSPTPSRSSSSSRSRRSGSPERLSEEGPPADFGVEHMRLGADDVAQLSFSRFPEKISRVSGCHCVLKDKELILELKGSTVQRRRAR</sequence>
<feature type="compositionally biased region" description="Low complexity" evidence="1">
    <location>
        <begin position="77"/>
        <end position="88"/>
    </location>
</feature>